<dbReference type="Proteomes" id="UP000823775">
    <property type="component" value="Unassembled WGS sequence"/>
</dbReference>
<keyword evidence="3" id="KW-1185">Reference proteome</keyword>
<evidence type="ECO:0000313" key="2">
    <source>
        <dbReference type="EMBL" id="MCD9638795.1"/>
    </source>
</evidence>
<sequence>MGNPYGKFVREVQRLGPLLVTVWIRISNARTRYPAIMIRYEIQTGAQDPYDDCVATMRLYMRMKSQGHKREEYPLLPPTHKIVIILRHGGETESRDDAFNLLILGLITTACVWIPTTFILGAN</sequence>
<evidence type="ECO:0000256" key="1">
    <source>
        <dbReference type="SAM" id="Phobius"/>
    </source>
</evidence>
<organism evidence="2 3">
    <name type="scientific">Datura stramonium</name>
    <name type="common">Jimsonweed</name>
    <name type="synonym">Common thornapple</name>
    <dbReference type="NCBI Taxonomy" id="4076"/>
    <lineage>
        <taxon>Eukaryota</taxon>
        <taxon>Viridiplantae</taxon>
        <taxon>Streptophyta</taxon>
        <taxon>Embryophyta</taxon>
        <taxon>Tracheophyta</taxon>
        <taxon>Spermatophyta</taxon>
        <taxon>Magnoliopsida</taxon>
        <taxon>eudicotyledons</taxon>
        <taxon>Gunneridae</taxon>
        <taxon>Pentapetalae</taxon>
        <taxon>asterids</taxon>
        <taxon>lamiids</taxon>
        <taxon>Solanales</taxon>
        <taxon>Solanaceae</taxon>
        <taxon>Solanoideae</taxon>
        <taxon>Datureae</taxon>
        <taxon>Datura</taxon>
    </lineage>
</organism>
<feature type="transmembrane region" description="Helical" evidence="1">
    <location>
        <begin position="101"/>
        <end position="122"/>
    </location>
</feature>
<keyword evidence="1" id="KW-1133">Transmembrane helix</keyword>
<keyword evidence="1" id="KW-0472">Membrane</keyword>
<dbReference type="EMBL" id="JACEIK010002778">
    <property type="protein sequence ID" value="MCD9638795.1"/>
    <property type="molecule type" value="Genomic_DNA"/>
</dbReference>
<protein>
    <submittedName>
        <fullName evidence="2">Uncharacterized protein</fullName>
    </submittedName>
</protein>
<proteinExistence type="predicted"/>
<reference evidence="2 3" key="1">
    <citation type="journal article" date="2021" name="BMC Genomics">
        <title>Datura genome reveals duplications of psychoactive alkaloid biosynthetic genes and high mutation rate following tissue culture.</title>
        <authorList>
            <person name="Rajewski A."/>
            <person name="Carter-House D."/>
            <person name="Stajich J."/>
            <person name="Litt A."/>
        </authorList>
    </citation>
    <scope>NUCLEOTIDE SEQUENCE [LARGE SCALE GENOMIC DNA]</scope>
    <source>
        <strain evidence="2">AR-01</strain>
    </source>
</reference>
<gene>
    <name evidence="2" type="ORF">HAX54_022948</name>
</gene>
<evidence type="ECO:0000313" key="3">
    <source>
        <dbReference type="Proteomes" id="UP000823775"/>
    </source>
</evidence>
<accession>A0ABS8UVE9</accession>
<comment type="caution">
    <text evidence="2">The sequence shown here is derived from an EMBL/GenBank/DDBJ whole genome shotgun (WGS) entry which is preliminary data.</text>
</comment>
<keyword evidence="1" id="KW-0812">Transmembrane</keyword>
<name>A0ABS8UVE9_DATST</name>